<keyword evidence="1" id="KW-0732">Signal</keyword>
<gene>
    <name evidence="2" type="ORF">LSTR_LSTR005539</name>
</gene>
<organism evidence="2 3">
    <name type="scientific">Laodelphax striatellus</name>
    <name type="common">Small brown planthopper</name>
    <name type="synonym">Delphax striatella</name>
    <dbReference type="NCBI Taxonomy" id="195883"/>
    <lineage>
        <taxon>Eukaryota</taxon>
        <taxon>Metazoa</taxon>
        <taxon>Ecdysozoa</taxon>
        <taxon>Arthropoda</taxon>
        <taxon>Hexapoda</taxon>
        <taxon>Insecta</taxon>
        <taxon>Pterygota</taxon>
        <taxon>Neoptera</taxon>
        <taxon>Paraneoptera</taxon>
        <taxon>Hemiptera</taxon>
        <taxon>Auchenorrhyncha</taxon>
        <taxon>Fulgoroidea</taxon>
        <taxon>Delphacidae</taxon>
        <taxon>Criomorphinae</taxon>
        <taxon>Laodelphax</taxon>
    </lineage>
</organism>
<comment type="caution">
    <text evidence="2">The sequence shown here is derived from an EMBL/GenBank/DDBJ whole genome shotgun (WGS) entry which is preliminary data.</text>
</comment>
<proteinExistence type="predicted"/>
<accession>A0A482WXF4</accession>
<dbReference type="EMBL" id="QKKF02022802">
    <property type="protein sequence ID" value="RZF38178.1"/>
    <property type="molecule type" value="Genomic_DNA"/>
</dbReference>
<dbReference type="Proteomes" id="UP000291343">
    <property type="component" value="Unassembled WGS sequence"/>
</dbReference>
<reference evidence="2 3" key="1">
    <citation type="journal article" date="2017" name="Gigascience">
        <title>Genome sequence of the small brown planthopper, Laodelphax striatellus.</title>
        <authorList>
            <person name="Zhu J."/>
            <person name="Jiang F."/>
            <person name="Wang X."/>
            <person name="Yang P."/>
            <person name="Bao Y."/>
            <person name="Zhao W."/>
            <person name="Wang W."/>
            <person name="Lu H."/>
            <person name="Wang Q."/>
            <person name="Cui N."/>
            <person name="Li J."/>
            <person name="Chen X."/>
            <person name="Luo L."/>
            <person name="Yu J."/>
            <person name="Kang L."/>
            <person name="Cui F."/>
        </authorList>
    </citation>
    <scope>NUCLEOTIDE SEQUENCE [LARGE SCALE GENOMIC DNA]</scope>
    <source>
        <strain evidence="2">Lst14</strain>
    </source>
</reference>
<dbReference type="AlphaFoldDB" id="A0A482WXF4"/>
<evidence type="ECO:0000256" key="1">
    <source>
        <dbReference type="SAM" id="SignalP"/>
    </source>
</evidence>
<keyword evidence="3" id="KW-1185">Reference proteome</keyword>
<dbReference type="OrthoDB" id="10417070at2759"/>
<evidence type="ECO:0008006" key="4">
    <source>
        <dbReference type="Google" id="ProtNLM"/>
    </source>
</evidence>
<name>A0A482WXF4_LAOST</name>
<evidence type="ECO:0000313" key="2">
    <source>
        <dbReference type="EMBL" id="RZF38178.1"/>
    </source>
</evidence>
<feature type="signal peptide" evidence="1">
    <location>
        <begin position="1"/>
        <end position="24"/>
    </location>
</feature>
<evidence type="ECO:0000313" key="3">
    <source>
        <dbReference type="Proteomes" id="UP000291343"/>
    </source>
</evidence>
<sequence>MVVGFKCCAVCLTVVVIVACGVGGETSRADFPVYLPEPLRMIAEKAAKGEEIKPEDLPQELRELIADIEAVCELDRNLHQQMEATRTPTRTSTRTGKGLLASLHWLTNSPFAFYTGSGTLSSTQSLTILGRIINKALRIDYGPVRSQGATTMMPEERV</sequence>
<dbReference type="InParanoid" id="A0A482WXF4"/>
<dbReference type="PROSITE" id="PS51257">
    <property type="entry name" value="PROKAR_LIPOPROTEIN"/>
    <property type="match status" value="1"/>
</dbReference>
<feature type="chain" id="PRO_5019779040" description="Secreted protein" evidence="1">
    <location>
        <begin position="25"/>
        <end position="158"/>
    </location>
</feature>
<dbReference type="SMR" id="A0A482WXF4"/>
<protein>
    <recommendedName>
        <fullName evidence="4">Secreted protein</fullName>
    </recommendedName>
</protein>